<evidence type="ECO:0000259" key="3">
    <source>
        <dbReference type="SMART" id="SM00829"/>
    </source>
</evidence>
<keyword evidence="5" id="KW-1185">Reference proteome</keyword>
<dbReference type="Proteomes" id="UP000628086">
    <property type="component" value="Unassembled WGS sequence"/>
</dbReference>
<dbReference type="Pfam" id="PF13602">
    <property type="entry name" value="ADH_zinc_N_2"/>
    <property type="match status" value="1"/>
</dbReference>
<accession>A0ABR6VBZ1</accession>
<feature type="domain" description="Enoyl reductase (ER)" evidence="3">
    <location>
        <begin position="6"/>
        <end position="213"/>
    </location>
</feature>
<comment type="caution">
    <text evidence="4">The sequence shown here is derived from an EMBL/GenBank/DDBJ whole genome shotgun (WGS) entry which is preliminary data.</text>
</comment>
<evidence type="ECO:0000256" key="2">
    <source>
        <dbReference type="ARBA" id="ARBA00023002"/>
    </source>
</evidence>
<keyword evidence="2" id="KW-0560">Oxidoreductase</keyword>
<keyword evidence="1" id="KW-0521">NADP</keyword>
<dbReference type="Gene3D" id="3.40.50.720">
    <property type="entry name" value="NAD(P)-binding Rossmann-like Domain"/>
    <property type="match status" value="1"/>
</dbReference>
<dbReference type="RefSeq" id="WP_186598999.1">
    <property type="nucleotide sequence ID" value="NZ_JABWRS010000019.1"/>
</dbReference>
<evidence type="ECO:0000313" key="4">
    <source>
        <dbReference type="EMBL" id="MBC3478031.1"/>
    </source>
</evidence>
<sequence>MKKPEGLSDIEVAALWMSYLTPNGVLVEVATARPGDWVLITAASSIVGIAALQIARQLGGHAIVTTLTSDKKAAILNAGAEAVIATQDEPLAARLLEVSGGGINIAFDPVGGPLVTLLSRVVVGNVINHGCLSNEPTLLPLKLALRKGLFFSGYVYTGVTKSKERLGRAKGFLEQGVRDGNIRPLVDKIFPLSYVVEAHRYLGEGKHLGKIIIAT</sequence>
<evidence type="ECO:0000256" key="1">
    <source>
        <dbReference type="ARBA" id="ARBA00022857"/>
    </source>
</evidence>
<name>A0ABR6VBZ1_9PSED</name>
<dbReference type="InterPro" id="IPR020843">
    <property type="entry name" value="ER"/>
</dbReference>
<dbReference type="InterPro" id="IPR036291">
    <property type="entry name" value="NAD(P)-bd_dom_sf"/>
</dbReference>
<organism evidence="4 5">
    <name type="scientific">Pseudomonas taiwanensis</name>
    <dbReference type="NCBI Taxonomy" id="470150"/>
    <lineage>
        <taxon>Bacteria</taxon>
        <taxon>Pseudomonadati</taxon>
        <taxon>Pseudomonadota</taxon>
        <taxon>Gammaproteobacteria</taxon>
        <taxon>Pseudomonadales</taxon>
        <taxon>Pseudomonadaceae</taxon>
        <taxon>Pseudomonas</taxon>
    </lineage>
</organism>
<dbReference type="PANTHER" id="PTHR48106">
    <property type="entry name" value="QUINONE OXIDOREDUCTASE PIG3-RELATED"/>
    <property type="match status" value="1"/>
</dbReference>
<dbReference type="PANTHER" id="PTHR48106:SF5">
    <property type="entry name" value="ZINC-CONTAINING ALCOHOL DEHYDROGENASE"/>
    <property type="match status" value="1"/>
</dbReference>
<proteinExistence type="predicted"/>
<dbReference type="EMBL" id="JABWRS010000019">
    <property type="protein sequence ID" value="MBC3478031.1"/>
    <property type="molecule type" value="Genomic_DNA"/>
</dbReference>
<dbReference type="SUPFAM" id="SSF51735">
    <property type="entry name" value="NAD(P)-binding Rossmann-fold domains"/>
    <property type="match status" value="1"/>
</dbReference>
<dbReference type="Gene3D" id="3.90.180.10">
    <property type="entry name" value="Medium-chain alcohol dehydrogenases, catalytic domain"/>
    <property type="match status" value="1"/>
</dbReference>
<protein>
    <submittedName>
        <fullName evidence="4">Zinc-binding dehydrogenase</fullName>
    </submittedName>
</protein>
<evidence type="ECO:0000313" key="5">
    <source>
        <dbReference type="Proteomes" id="UP000628086"/>
    </source>
</evidence>
<reference evidence="4 5" key="1">
    <citation type="journal article" date="2020" name="Microorganisms">
        <title>Reliable Identification of Environmental Pseudomonas Isolates Using the rpoD Gene.</title>
        <authorList>
            <consortium name="The Broad Institute Genome Sequencing Platform"/>
            <person name="Girard L."/>
            <person name="Lood C."/>
            <person name="Rokni-Zadeh H."/>
            <person name="van Noort V."/>
            <person name="Lavigne R."/>
            <person name="De Mot R."/>
        </authorList>
    </citation>
    <scope>NUCLEOTIDE SEQUENCE [LARGE SCALE GENOMIC DNA]</scope>
    <source>
        <strain evidence="4 5">RW7P2</strain>
    </source>
</reference>
<gene>
    <name evidence="4" type="ORF">HU747_20810</name>
</gene>
<dbReference type="SMART" id="SM00829">
    <property type="entry name" value="PKS_ER"/>
    <property type="match status" value="1"/>
</dbReference>